<dbReference type="Gene3D" id="3.10.100.10">
    <property type="entry name" value="Mannose-Binding Protein A, subunit A"/>
    <property type="match status" value="1"/>
</dbReference>
<keyword evidence="2" id="KW-1185">Reference proteome</keyword>
<feature type="signal peptide" evidence="1">
    <location>
        <begin position="1"/>
        <end position="28"/>
    </location>
</feature>
<dbReference type="Proteomes" id="UP000887566">
    <property type="component" value="Unplaced"/>
</dbReference>
<name>A0A914W1H6_9BILA</name>
<evidence type="ECO:0000313" key="3">
    <source>
        <dbReference type="WBParaSite" id="PSAMB.scaffold2928size33913.g19713.t1"/>
    </source>
</evidence>
<dbReference type="AlphaFoldDB" id="A0A914W1H6"/>
<dbReference type="InterPro" id="IPR016187">
    <property type="entry name" value="CTDL_fold"/>
</dbReference>
<keyword evidence="1" id="KW-0732">Signal</keyword>
<evidence type="ECO:0000313" key="2">
    <source>
        <dbReference type="Proteomes" id="UP000887566"/>
    </source>
</evidence>
<organism evidence="2 3">
    <name type="scientific">Plectus sambesii</name>
    <dbReference type="NCBI Taxonomy" id="2011161"/>
    <lineage>
        <taxon>Eukaryota</taxon>
        <taxon>Metazoa</taxon>
        <taxon>Ecdysozoa</taxon>
        <taxon>Nematoda</taxon>
        <taxon>Chromadorea</taxon>
        <taxon>Plectida</taxon>
        <taxon>Plectina</taxon>
        <taxon>Plectoidea</taxon>
        <taxon>Plectidae</taxon>
        <taxon>Plectus</taxon>
    </lineage>
</organism>
<dbReference type="WBParaSite" id="PSAMB.scaffold2928size33913.g19713.t1">
    <property type="protein sequence ID" value="PSAMB.scaffold2928size33913.g19713.t1"/>
    <property type="gene ID" value="PSAMB.scaffold2928size33913.g19713"/>
</dbReference>
<evidence type="ECO:0000256" key="1">
    <source>
        <dbReference type="SAM" id="SignalP"/>
    </source>
</evidence>
<dbReference type="SUPFAM" id="SSF56436">
    <property type="entry name" value="C-type lectin-like"/>
    <property type="match status" value="1"/>
</dbReference>
<sequence length="270" mass="29868">MASCKNRSYFINLRVVLLLLIYDCRLHAAVLTYDGCMSDSANSYQVGGWCFLSYRESTWRPNSLKLVDAQTKCGPKGNLAVGVTYKALSTFKTKFTSASLLYIWIALNRNVSTTTWEWKTLLPNGQYAKFPAIMANTAWGSSEPGNGPTENAAWMEYNLGVTDVSADMTGFSNGAAPMAIICQFAPLTWNYSQRGHGLFTNAAYRIAQTNGIKPACILQCHLSVFCISLAFNPTTSDCQIYAVSPEDPKFAGNVTVNSAYDWYIRDGMEY</sequence>
<protein>
    <submittedName>
        <fullName evidence="3">Uncharacterized protein</fullName>
    </submittedName>
</protein>
<feature type="chain" id="PRO_5037770276" evidence="1">
    <location>
        <begin position="29"/>
        <end position="270"/>
    </location>
</feature>
<proteinExistence type="predicted"/>
<dbReference type="InterPro" id="IPR016186">
    <property type="entry name" value="C-type_lectin-like/link_sf"/>
</dbReference>
<accession>A0A914W1H6</accession>
<reference evidence="3" key="1">
    <citation type="submission" date="2022-11" db="UniProtKB">
        <authorList>
            <consortium name="WormBaseParasite"/>
        </authorList>
    </citation>
    <scope>IDENTIFICATION</scope>
</reference>